<dbReference type="EMBL" id="LAZR01027267">
    <property type="protein sequence ID" value="KKL66257.1"/>
    <property type="molecule type" value="Genomic_DNA"/>
</dbReference>
<sequence length="33" mass="3823">VAVGVLLWIDFVLTFYLERLGTRARRDEGTSIR</sequence>
<organism evidence="1">
    <name type="scientific">marine sediment metagenome</name>
    <dbReference type="NCBI Taxonomy" id="412755"/>
    <lineage>
        <taxon>unclassified sequences</taxon>
        <taxon>metagenomes</taxon>
        <taxon>ecological metagenomes</taxon>
    </lineage>
</organism>
<reference evidence="1" key="1">
    <citation type="journal article" date="2015" name="Nature">
        <title>Complex archaea that bridge the gap between prokaryotes and eukaryotes.</title>
        <authorList>
            <person name="Spang A."/>
            <person name="Saw J.H."/>
            <person name="Jorgensen S.L."/>
            <person name="Zaremba-Niedzwiedzka K."/>
            <person name="Martijn J."/>
            <person name="Lind A.E."/>
            <person name="van Eijk R."/>
            <person name="Schleper C."/>
            <person name="Guy L."/>
            <person name="Ettema T.J."/>
        </authorList>
    </citation>
    <scope>NUCLEOTIDE SEQUENCE</scope>
</reference>
<feature type="non-terminal residue" evidence="1">
    <location>
        <position position="1"/>
    </location>
</feature>
<protein>
    <submittedName>
        <fullName evidence="1">Uncharacterized protein</fullName>
    </submittedName>
</protein>
<proteinExistence type="predicted"/>
<name>A0A0F9GT33_9ZZZZ</name>
<comment type="caution">
    <text evidence="1">The sequence shown here is derived from an EMBL/GenBank/DDBJ whole genome shotgun (WGS) entry which is preliminary data.</text>
</comment>
<accession>A0A0F9GT33</accession>
<dbReference type="AlphaFoldDB" id="A0A0F9GT33"/>
<evidence type="ECO:0000313" key="1">
    <source>
        <dbReference type="EMBL" id="KKL66257.1"/>
    </source>
</evidence>
<gene>
    <name evidence="1" type="ORF">LCGC14_2146800</name>
</gene>